<gene>
    <name evidence="8" type="ORF">S01H1_78079</name>
</gene>
<feature type="transmembrane region" description="Helical" evidence="6">
    <location>
        <begin position="115"/>
        <end position="137"/>
    </location>
</feature>
<organism evidence="8">
    <name type="scientific">marine sediment metagenome</name>
    <dbReference type="NCBI Taxonomy" id="412755"/>
    <lineage>
        <taxon>unclassified sequences</taxon>
        <taxon>metagenomes</taxon>
        <taxon>ecological metagenomes</taxon>
    </lineage>
</organism>
<keyword evidence="4 6" id="KW-1133">Transmembrane helix</keyword>
<dbReference type="PROSITE" id="PS50928">
    <property type="entry name" value="ABC_TM1"/>
    <property type="match status" value="1"/>
</dbReference>
<evidence type="ECO:0000259" key="7">
    <source>
        <dbReference type="PROSITE" id="PS50928"/>
    </source>
</evidence>
<comment type="caution">
    <text evidence="8">The sequence shown here is derived from an EMBL/GenBank/DDBJ whole genome shotgun (WGS) entry which is preliminary data.</text>
</comment>
<dbReference type="GO" id="GO:0055085">
    <property type="term" value="P:transmembrane transport"/>
    <property type="evidence" value="ECO:0007669"/>
    <property type="project" value="InterPro"/>
</dbReference>
<comment type="subcellular location">
    <subcellularLocation>
        <location evidence="1">Membrane</location>
        <topology evidence="1">Multi-pass membrane protein</topology>
    </subcellularLocation>
</comment>
<keyword evidence="3" id="KW-0029">Amino-acid transport</keyword>
<dbReference type="AlphaFoldDB" id="X0Y7R4"/>
<dbReference type="InterPro" id="IPR035906">
    <property type="entry name" value="MetI-like_sf"/>
</dbReference>
<protein>
    <recommendedName>
        <fullName evidence="7">ABC transmembrane type-1 domain-containing protein</fullName>
    </recommendedName>
</protein>
<dbReference type="Gene3D" id="1.10.3720.10">
    <property type="entry name" value="MetI-like"/>
    <property type="match status" value="1"/>
</dbReference>
<dbReference type="GO" id="GO:0005886">
    <property type="term" value="C:plasma membrane"/>
    <property type="evidence" value="ECO:0007669"/>
    <property type="project" value="TreeGrafter"/>
</dbReference>
<feature type="non-terminal residue" evidence="8">
    <location>
        <position position="1"/>
    </location>
</feature>
<feature type="domain" description="ABC transmembrane type-1" evidence="7">
    <location>
        <begin position="1"/>
        <end position="134"/>
    </location>
</feature>
<name>X0Y7R4_9ZZZZ</name>
<evidence type="ECO:0000256" key="4">
    <source>
        <dbReference type="ARBA" id="ARBA00022989"/>
    </source>
</evidence>
<evidence type="ECO:0000256" key="5">
    <source>
        <dbReference type="ARBA" id="ARBA00023136"/>
    </source>
</evidence>
<dbReference type="InterPro" id="IPR043429">
    <property type="entry name" value="ArtM/GltK/GlnP/TcyL/YhdX-like"/>
</dbReference>
<dbReference type="SUPFAM" id="SSF161098">
    <property type="entry name" value="MetI-like"/>
    <property type="match status" value="1"/>
</dbReference>
<reference evidence="8" key="1">
    <citation type="journal article" date="2014" name="Front. Microbiol.">
        <title>High frequency of phylogenetically diverse reductive dehalogenase-homologous genes in deep subseafloor sedimentary metagenomes.</title>
        <authorList>
            <person name="Kawai M."/>
            <person name="Futagami T."/>
            <person name="Toyoda A."/>
            <person name="Takaki Y."/>
            <person name="Nishi S."/>
            <person name="Hori S."/>
            <person name="Arai W."/>
            <person name="Tsubouchi T."/>
            <person name="Morono Y."/>
            <person name="Uchiyama I."/>
            <person name="Ito T."/>
            <person name="Fujiyama A."/>
            <person name="Inagaki F."/>
            <person name="Takami H."/>
        </authorList>
    </citation>
    <scope>NUCLEOTIDE SEQUENCE</scope>
    <source>
        <strain evidence="8">Expedition CK06-06</strain>
    </source>
</reference>
<dbReference type="EMBL" id="BARS01052527">
    <property type="protein sequence ID" value="GAG43337.1"/>
    <property type="molecule type" value="Genomic_DNA"/>
</dbReference>
<dbReference type="CDD" id="cd06261">
    <property type="entry name" value="TM_PBP2"/>
    <property type="match status" value="1"/>
</dbReference>
<accession>X0Y7R4</accession>
<dbReference type="Pfam" id="PF00528">
    <property type="entry name" value="BPD_transp_1"/>
    <property type="match status" value="1"/>
</dbReference>
<evidence type="ECO:0000256" key="2">
    <source>
        <dbReference type="ARBA" id="ARBA00022692"/>
    </source>
</evidence>
<dbReference type="PANTHER" id="PTHR30614">
    <property type="entry name" value="MEMBRANE COMPONENT OF AMINO ACID ABC TRANSPORTER"/>
    <property type="match status" value="1"/>
</dbReference>
<proteinExistence type="predicted"/>
<sequence>PDFIPERIVRLTPLEAGVAVFGLNMGAYGSEVVRGAIQAVGQGQREAAIALSLTSFQRMRHVIFPQAALTMLPPYGNLLIELLKGTALVSLITLSDLTFEAQKLRVNGTADSLTLYSTILVMYFIIALAITTFVRLLERYFSRGLAIGRGT</sequence>
<dbReference type="PANTHER" id="PTHR30614:SF0">
    <property type="entry name" value="L-CYSTINE TRANSPORT SYSTEM PERMEASE PROTEIN TCYL"/>
    <property type="match status" value="1"/>
</dbReference>
<evidence type="ECO:0000313" key="8">
    <source>
        <dbReference type="EMBL" id="GAG43337.1"/>
    </source>
</evidence>
<evidence type="ECO:0000256" key="6">
    <source>
        <dbReference type="SAM" id="Phobius"/>
    </source>
</evidence>
<keyword evidence="5 6" id="KW-0472">Membrane</keyword>
<dbReference type="InterPro" id="IPR000515">
    <property type="entry name" value="MetI-like"/>
</dbReference>
<dbReference type="GO" id="GO:0006865">
    <property type="term" value="P:amino acid transport"/>
    <property type="evidence" value="ECO:0007669"/>
    <property type="project" value="UniProtKB-KW"/>
</dbReference>
<keyword evidence="2 6" id="KW-0812">Transmembrane</keyword>
<keyword evidence="3" id="KW-0813">Transport</keyword>
<evidence type="ECO:0000256" key="3">
    <source>
        <dbReference type="ARBA" id="ARBA00022970"/>
    </source>
</evidence>
<evidence type="ECO:0000256" key="1">
    <source>
        <dbReference type="ARBA" id="ARBA00004141"/>
    </source>
</evidence>